<evidence type="ECO:0000313" key="2">
    <source>
        <dbReference type="Proteomes" id="UP000002866"/>
    </source>
</evidence>
<sequence>MIYINNNNSKVLRPLSSVEKRFLGNSLESETRHGSVCSGKWVSNSLDISDDATLLSSKDKPLTISLVSRALKILISNHIEMFTTINKNSEFQLLDKINTSDVLHSICFENKKDELVNCHSGAPPYLINYIFSLPYFQPDSKKPLWQLFIVNSSLVVFYGDDTLFDIFAVANFIKLLFEIINSLPYENKEIQDDIIFKLPNIRNISKINFPKSIYDNPMLHLPATKPELFNLQTQSFFKSIYLNTFKKSFDYLNFTQQTPIILARNHNISKNYNEILHLNSIVKSELVTGNVSMERYLQLLKLIDAEKIDLKSFFCSIIIMCLKFMITCFDGSIIFKIPYNLRSMQNLRDKENHNSSSGPEDSANELGIIYKDIYVEVPLKLIEKIGNEDVVEEQFKIVCNYINESIQKRIKAWEKNGFNDDDIKRMKFGYEQVGNIIEVNDLTSLDLSCSKDSLFHIEDLSLTRNLKKNQILSLSFASNNYNGLNLCINYSTEYKMKDFIDCFQSFMEN</sequence>
<dbReference type="InParanoid" id="I2GWL0"/>
<dbReference type="FunCoup" id="I2GWL0">
    <property type="interactions" value="3"/>
</dbReference>
<dbReference type="AlphaFoldDB" id="I2GWL0"/>
<dbReference type="InterPro" id="IPR052058">
    <property type="entry name" value="Alcohol_O-acetyltransferase"/>
</dbReference>
<dbReference type="EMBL" id="HE806316">
    <property type="protein sequence ID" value="CCH58512.1"/>
    <property type="molecule type" value="Genomic_DNA"/>
</dbReference>
<keyword evidence="2" id="KW-1185">Reference proteome</keyword>
<dbReference type="PANTHER" id="PTHR28037">
    <property type="entry name" value="ALCOHOL O-ACETYLTRANSFERASE 1-RELATED"/>
    <property type="match status" value="1"/>
</dbReference>
<evidence type="ECO:0000313" key="1">
    <source>
        <dbReference type="EMBL" id="CCH58512.1"/>
    </source>
</evidence>
<dbReference type="GO" id="GO:0008080">
    <property type="term" value="F:N-acetyltransferase activity"/>
    <property type="evidence" value="ECO:0007669"/>
    <property type="project" value="TreeGrafter"/>
</dbReference>
<dbReference type="RefSeq" id="XP_004178031.1">
    <property type="nucleotide sequence ID" value="XM_004177983.1"/>
</dbReference>
<dbReference type="Proteomes" id="UP000002866">
    <property type="component" value="Chromosome 1"/>
</dbReference>
<protein>
    <recommendedName>
        <fullName evidence="3">Alcohol acetyltransferase</fullName>
    </recommendedName>
</protein>
<dbReference type="eggNOG" id="ENOG502QWRD">
    <property type="taxonomic scope" value="Eukaryota"/>
</dbReference>
<dbReference type="OMA" id="CIHYPDG"/>
<gene>
    <name evidence="1" type="primary">TBLA0A07220</name>
    <name evidence="1" type="ORF">TBLA_0A07220</name>
</gene>
<reference evidence="1 2" key="1">
    <citation type="journal article" date="2011" name="Proc. Natl. Acad. Sci. U.S.A.">
        <title>Evolutionary erosion of yeast sex chromosomes by mating-type switching accidents.</title>
        <authorList>
            <person name="Gordon J.L."/>
            <person name="Armisen D."/>
            <person name="Proux-Wera E."/>
            <person name="Oheigeartaigh S.S."/>
            <person name="Byrne K.P."/>
            <person name="Wolfe K.H."/>
        </authorList>
    </citation>
    <scope>NUCLEOTIDE SEQUENCE [LARGE SCALE GENOMIC DNA]</scope>
    <source>
        <strain evidence="2">ATCC 34711 / CBS 6284 / DSM 70876 / NBRC 10599 / NRRL Y-10934 / UCD 77-7</strain>
    </source>
</reference>
<name>I2GWL0_HENB6</name>
<dbReference type="OrthoDB" id="4040999at2759"/>
<evidence type="ECO:0008006" key="3">
    <source>
        <dbReference type="Google" id="ProtNLM"/>
    </source>
</evidence>
<accession>I2GWL0</accession>
<dbReference type="KEGG" id="tbl:TBLA_0A07220"/>
<dbReference type="PANTHER" id="PTHR28037:SF2">
    <property type="entry name" value="ACR018CP"/>
    <property type="match status" value="1"/>
</dbReference>
<dbReference type="HOGENOM" id="CLU_520828_0_0_1"/>
<proteinExistence type="predicted"/>
<dbReference type="GeneID" id="14493741"/>
<organism evidence="1 2">
    <name type="scientific">Henningerozyma blattae (strain ATCC 34711 / CBS 6284 / DSM 70876 / NBRC 10599 / NRRL Y-10934 / UCD 77-7)</name>
    <name type="common">Yeast</name>
    <name type="synonym">Tetrapisispora blattae</name>
    <dbReference type="NCBI Taxonomy" id="1071380"/>
    <lineage>
        <taxon>Eukaryota</taxon>
        <taxon>Fungi</taxon>
        <taxon>Dikarya</taxon>
        <taxon>Ascomycota</taxon>
        <taxon>Saccharomycotina</taxon>
        <taxon>Saccharomycetes</taxon>
        <taxon>Saccharomycetales</taxon>
        <taxon>Saccharomycetaceae</taxon>
        <taxon>Henningerozyma</taxon>
    </lineage>
</organism>